<evidence type="ECO:0000313" key="1">
    <source>
        <dbReference type="EMBL" id="CAF3923059.1"/>
    </source>
</evidence>
<dbReference type="Proteomes" id="UP000682733">
    <property type="component" value="Unassembled WGS sequence"/>
</dbReference>
<feature type="non-terminal residue" evidence="1">
    <location>
        <position position="1"/>
    </location>
</feature>
<sequence length="102" mass="11738">LPLMNQIEMLNSLKQNDIEFEMRTPTDLSKNIQSMALALQSQKSENLPEVREKLITYTIGLLRTNTVSTKLLLEEILKQDEMVNEEVKKFMIAFCGEIVYAS</sequence>
<dbReference type="EMBL" id="CAJOBA010023647">
    <property type="protein sequence ID" value="CAF3923059.1"/>
    <property type="molecule type" value="Genomic_DNA"/>
</dbReference>
<proteinExistence type="predicted"/>
<accession>A0A8S2LUF6</accession>
<evidence type="ECO:0000313" key="2">
    <source>
        <dbReference type="Proteomes" id="UP000682733"/>
    </source>
</evidence>
<feature type="non-terminal residue" evidence="1">
    <location>
        <position position="102"/>
    </location>
</feature>
<name>A0A8S2LUF6_9BILA</name>
<comment type="caution">
    <text evidence="1">The sequence shown here is derived from an EMBL/GenBank/DDBJ whole genome shotgun (WGS) entry which is preliminary data.</text>
</comment>
<organism evidence="1 2">
    <name type="scientific">Didymodactylos carnosus</name>
    <dbReference type="NCBI Taxonomy" id="1234261"/>
    <lineage>
        <taxon>Eukaryota</taxon>
        <taxon>Metazoa</taxon>
        <taxon>Spiralia</taxon>
        <taxon>Gnathifera</taxon>
        <taxon>Rotifera</taxon>
        <taxon>Eurotatoria</taxon>
        <taxon>Bdelloidea</taxon>
        <taxon>Philodinida</taxon>
        <taxon>Philodinidae</taxon>
        <taxon>Didymodactylos</taxon>
    </lineage>
</organism>
<protein>
    <submittedName>
        <fullName evidence="1">Uncharacterized protein</fullName>
    </submittedName>
</protein>
<reference evidence="1" key="1">
    <citation type="submission" date="2021-02" db="EMBL/GenBank/DDBJ databases">
        <authorList>
            <person name="Nowell W R."/>
        </authorList>
    </citation>
    <scope>NUCLEOTIDE SEQUENCE</scope>
</reference>
<gene>
    <name evidence="1" type="ORF">TMI583_LOCUS21347</name>
</gene>
<dbReference type="AlphaFoldDB" id="A0A8S2LUF6"/>